<sequence length="259" mass="27998">MLLEPSNALGAEQGIRGGLGRDRRHRSRRNGPRTRQGRREPRNDARRGRDHFRREALQSVQEAAEVVGVRVVEFPHVLAVPGDEPPVHPRGEPARVVLDIHPVLARFARPDEPPLVLVLVEAAILVEHGDADQGVVAVVDDAHTCLALLLRDDGIGGLVADGRERCALGSAHELYDVEGTGGVVADGRECRALAGHELRMLCDHGARGLVVDDGRECHALGHVEHSDGGHGFDLATPCKLKTTTMKLHSICVGTQEQVE</sequence>
<dbReference type="Proteomes" id="UP000822688">
    <property type="component" value="Chromosome 11"/>
</dbReference>
<evidence type="ECO:0000313" key="3">
    <source>
        <dbReference type="Proteomes" id="UP000822688"/>
    </source>
</evidence>
<accession>A0A8T0GBC4</accession>
<feature type="compositionally biased region" description="Basic and acidic residues" evidence="1">
    <location>
        <begin position="37"/>
        <end position="50"/>
    </location>
</feature>
<organism evidence="2 3">
    <name type="scientific">Ceratodon purpureus</name>
    <name type="common">Fire moss</name>
    <name type="synonym">Dicranum purpureum</name>
    <dbReference type="NCBI Taxonomy" id="3225"/>
    <lineage>
        <taxon>Eukaryota</taxon>
        <taxon>Viridiplantae</taxon>
        <taxon>Streptophyta</taxon>
        <taxon>Embryophyta</taxon>
        <taxon>Bryophyta</taxon>
        <taxon>Bryophytina</taxon>
        <taxon>Bryopsida</taxon>
        <taxon>Dicranidae</taxon>
        <taxon>Pseudoditrichales</taxon>
        <taxon>Ditrichaceae</taxon>
        <taxon>Ceratodon</taxon>
    </lineage>
</organism>
<keyword evidence="3" id="KW-1185">Reference proteome</keyword>
<comment type="caution">
    <text evidence="2">The sequence shown here is derived from an EMBL/GenBank/DDBJ whole genome shotgun (WGS) entry which is preliminary data.</text>
</comment>
<name>A0A8T0GBC4_CERPU</name>
<evidence type="ECO:0000256" key="1">
    <source>
        <dbReference type="SAM" id="MobiDB-lite"/>
    </source>
</evidence>
<protein>
    <submittedName>
        <fullName evidence="2">Uncharacterized protein</fullName>
    </submittedName>
</protein>
<dbReference type="AlphaFoldDB" id="A0A8T0GBC4"/>
<gene>
    <name evidence="2" type="ORF">KC19_11G056700</name>
</gene>
<reference evidence="2 3" key="1">
    <citation type="submission" date="2020-06" db="EMBL/GenBank/DDBJ databases">
        <title>WGS assembly of Ceratodon purpureus strain R40.</title>
        <authorList>
            <person name="Carey S.B."/>
            <person name="Jenkins J."/>
            <person name="Shu S."/>
            <person name="Lovell J.T."/>
            <person name="Sreedasyam A."/>
            <person name="Maumus F."/>
            <person name="Tiley G.P."/>
            <person name="Fernandez-Pozo N."/>
            <person name="Barry K."/>
            <person name="Chen C."/>
            <person name="Wang M."/>
            <person name="Lipzen A."/>
            <person name="Daum C."/>
            <person name="Saski C.A."/>
            <person name="Payton A.C."/>
            <person name="Mcbreen J.C."/>
            <person name="Conrad R.E."/>
            <person name="Kollar L.M."/>
            <person name="Olsson S."/>
            <person name="Huttunen S."/>
            <person name="Landis J.B."/>
            <person name="Wickett N.J."/>
            <person name="Johnson M.G."/>
            <person name="Rensing S.A."/>
            <person name="Grimwood J."/>
            <person name="Schmutz J."/>
            <person name="Mcdaniel S.F."/>
        </authorList>
    </citation>
    <scope>NUCLEOTIDE SEQUENCE [LARGE SCALE GENOMIC DNA]</scope>
    <source>
        <strain evidence="2 3">R40</strain>
    </source>
</reference>
<feature type="region of interest" description="Disordered" evidence="1">
    <location>
        <begin position="1"/>
        <end position="50"/>
    </location>
</feature>
<proteinExistence type="predicted"/>
<dbReference type="EMBL" id="CM026432">
    <property type="protein sequence ID" value="KAG0556481.1"/>
    <property type="molecule type" value="Genomic_DNA"/>
</dbReference>
<feature type="compositionally biased region" description="Basic residues" evidence="1">
    <location>
        <begin position="22"/>
        <end position="36"/>
    </location>
</feature>
<evidence type="ECO:0000313" key="2">
    <source>
        <dbReference type="EMBL" id="KAG0556481.1"/>
    </source>
</evidence>